<feature type="compositionally biased region" description="Polar residues" evidence="1">
    <location>
        <begin position="1"/>
        <end position="10"/>
    </location>
</feature>
<feature type="region of interest" description="Disordered" evidence="1">
    <location>
        <begin position="1"/>
        <end position="26"/>
    </location>
</feature>
<name>A0A914HH12_GLORO</name>
<keyword evidence="2" id="KW-1185">Reference proteome</keyword>
<accession>A0A914HH12</accession>
<evidence type="ECO:0000313" key="2">
    <source>
        <dbReference type="Proteomes" id="UP000887572"/>
    </source>
</evidence>
<organism evidence="2 3">
    <name type="scientific">Globodera rostochiensis</name>
    <name type="common">Golden nematode worm</name>
    <name type="synonym">Heterodera rostochiensis</name>
    <dbReference type="NCBI Taxonomy" id="31243"/>
    <lineage>
        <taxon>Eukaryota</taxon>
        <taxon>Metazoa</taxon>
        <taxon>Ecdysozoa</taxon>
        <taxon>Nematoda</taxon>
        <taxon>Chromadorea</taxon>
        <taxon>Rhabditida</taxon>
        <taxon>Tylenchina</taxon>
        <taxon>Tylenchomorpha</taxon>
        <taxon>Tylenchoidea</taxon>
        <taxon>Heteroderidae</taxon>
        <taxon>Heteroderinae</taxon>
        <taxon>Globodera</taxon>
    </lineage>
</organism>
<reference evidence="3" key="1">
    <citation type="submission" date="2022-11" db="UniProtKB">
        <authorList>
            <consortium name="WormBaseParasite"/>
        </authorList>
    </citation>
    <scope>IDENTIFICATION</scope>
</reference>
<proteinExistence type="predicted"/>
<evidence type="ECO:0000313" key="3">
    <source>
        <dbReference type="WBParaSite" id="Gr19_v10_g16543.t1"/>
    </source>
</evidence>
<dbReference type="AlphaFoldDB" id="A0A914HH12"/>
<sequence length="73" mass="8449">MAKRAQQNNGGWRHGTAHIHRIRRHKKPNYGERMDASCFGRRTTPAAKRFCAFCIHFNVCLAGLSSERRGYFL</sequence>
<evidence type="ECO:0000256" key="1">
    <source>
        <dbReference type="SAM" id="MobiDB-lite"/>
    </source>
</evidence>
<feature type="compositionally biased region" description="Basic residues" evidence="1">
    <location>
        <begin position="15"/>
        <end position="26"/>
    </location>
</feature>
<dbReference type="Proteomes" id="UP000887572">
    <property type="component" value="Unplaced"/>
</dbReference>
<protein>
    <submittedName>
        <fullName evidence="3">Ribosomal protein L37</fullName>
    </submittedName>
</protein>
<dbReference type="WBParaSite" id="Gr19_v10_g16543.t1">
    <property type="protein sequence ID" value="Gr19_v10_g16543.t1"/>
    <property type="gene ID" value="Gr19_v10_g16543"/>
</dbReference>